<dbReference type="EMBL" id="CAUOFW020000669">
    <property type="protein sequence ID" value="CAK9134903.1"/>
    <property type="molecule type" value="Genomic_DNA"/>
</dbReference>
<evidence type="ECO:0000256" key="1">
    <source>
        <dbReference type="SAM" id="MobiDB-lite"/>
    </source>
</evidence>
<evidence type="ECO:0000313" key="2">
    <source>
        <dbReference type="EMBL" id="CAK9134903.1"/>
    </source>
</evidence>
<name>A0ABC8QQS7_9AQUA</name>
<reference evidence="2 3" key="1">
    <citation type="submission" date="2024-02" db="EMBL/GenBank/DDBJ databases">
        <authorList>
            <person name="Vignale AGUSTIN F."/>
            <person name="Sosa J E."/>
            <person name="Modenutti C."/>
        </authorList>
    </citation>
    <scope>NUCLEOTIDE SEQUENCE [LARGE SCALE GENOMIC DNA]</scope>
</reference>
<organism evidence="2 3">
    <name type="scientific">Ilex paraguariensis</name>
    <name type="common">yerba mate</name>
    <dbReference type="NCBI Taxonomy" id="185542"/>
    <lineage>
        <taxon>Eukaryota</taxon>
        <taxon>Viridiplantae</taxon>
        <taxon>Streptophyta</taxon>
        <taxon>Embryophyta</taxon>
        <taxon>Tracheophyta</taxon>
        <taxon>Spermatophyta</taxon>
        <taxon>Magnoliopsida</taxon>
        <taxon>eudicotyledons</taxon>
        <taxon>Gunneridae</taxon>
        <taxon>Pentapetalae</taxon>
        <taxon>asterids</taxon>
        <taxon>campanulids</taxon>
        <taxon>Aquifoliales</taxon>
        <taxon>Aquifoliaceae</taxon>
        <taxon>Ilex</taxon>
    </lineage>
</organism>
<evidence type="ECO:0000313" key="3">
    <source>
        <dbReference type="Proteomes" id="UP001642360"/>
    </source>
</evidence>
<keyword evidence="3" id="KW-1185">Reference proteome</keyword>
<proteinExistence type="predicted"/>
<sequence length="117" mass="12229">MKAYGNIINLINDQKLWLKRSCRVAMRNETSGGTNVTGSGIGASTVTGSGTRATTKPKARIRIKAGWSNTEGTGSKSARVRNNATTMCNGSAAETSATVMRSGSTAISNGVHIHMRA</sequence>
<dbReference type="Proteomes" id="UP001642360">
    <property type="component" value="Unassembled WGS sequence"/>
</dbReference>
<comment type="caution">
    <text evidence="2">The sequence shown here is derived from an EMBL/GenBank/DDBJ whole genome shotgun (WGS) entry which is preliminary data.</text>
</comment>
<dbReference type="AlphaFoldDB" id="A0ABC8QQS7"/>
<feature type="region of interest" description="Disordered" evidence="1">
    <location>
        <begin position="35"/>
        <end position="57"/>
    </location>
</feature>
<gene>
    <name evidence="2" type="ORF">ILEXP_LOCUS1831</name>
</gene>
<protein>
    <submittedName>
        <fullName evidence="2">Uncharacterized protein</fullName>
    </submittedName>
</protein>
<feature type="compositionally biased region" description="Polar residues" evidence="1">
    <location>
        <begin position="35"/>
        <end position="54"/>
    </location>
</feature>
<accession>A0ABC8QQS7</accession>